<organism evidence="2 3">
    <name type="scientific">Halarchaeum grantii</name>
    <dbReference type="NCBI Taxonomy" id="1193105"/>
    <lineage>
        <taxon>Archaea</taxon>
        <taxon>Methanobacteriati</taxon>
        <taxon>Methanobacteriota</taxon>
        <taxon>Stenosarchaea group</taxon>
        <taxon>Halobacteria</taxon>
        <taxon>Halobacteriales</taxon>
        <taxon>Halobacteriaceae</taxon>
    </lineage>
</organism>
<evidence type="ECO:0008006" key="4">
    <source>
        <dbReference type="Google" id="ProtNLM"/>
    </source>
</evidence>
<feature type="transmembrane region" description="Helical" evidence="1">
    <location>
        <begin position="6"/>
        <end position="30"/>
    </location>
</feature>
<accession>A0A830F8A4</accession>
<dbReference type="AlphaFoldDB" id="A0A830F8A4"/>
<dbReference type="RefSeq" id="WP_188876409.1">
    <property type="nucleotide sequence ID" value="NZ_BMPF01000001.1"/>
</dbReference>
<evidence type="ECO:0000256" key="1">
    <source>
        <dbReference type="SAM" id="Phobius"/>
    </source>
</evidence>
<feature type="transmembrane region" description="Helical" evidence="1">
    <location>
        <begin position="42"/>
        <end position="62"/>
    </location>
</feature>
<evidence type="ECO:0000313" key="3">
    <source>
        <dbReference type="Proteomes" id="UP000628840"/>
    </source>
</evidence>
<sequence>MTPTGLGLTTLVTLLKTVTLLLGGAITYFAYEASVRTGARSIRLLAVGFGVVTVGALVAGIVDTLLHVGTMLALVAEGSFTAVGFAIILYSLYVED</sequence>
<comment type="caution">
    <text evidence="2">The sequence shown here is derived from an EMBL/GenBank/DDBJ whole genome shotgun (WGS) entry which is preliminary data.</text>
</comment>
<gene>
    <name evidence="2" type="ORF">GCM10009037_00490</name>
</gene>
<name>A0A830F8A4_9EURY</name>
<dbReference type="InterPro" id="IPR055943">
    <property type="entry name" value="DUF7521"/>
</dbReference>
<feature type="transmembrane region" description="Helical" evidence="1">
    <location>
        <begin position="68"/>
        <end position="93"/>
    </location>
</feature>
<reference evidence="2 3" key="1">
    <citation type="journal article" date="2019" name="Int. J. Syst. Evol. Microbiol.">
        <title>The Global Catalogue of Microorganisms (GCM) 10K type strain sequencing project: providing services to taxonomists for standard genome sequencing and annotation.</title>
        <authorList>
            <consortium name="The Broad Institute Genomics Platform"/>
            <consortium name="The Broad Institute Genome Sequencing Center for Infectious Disease"/>
            <person name="Wu L."/>
            <person name="Ma J."/>
        </authorList>
    </citation>
    <scope>NUCLEOTIDE SEQUENCE [LARGE SCALE GENOMIC DNA]</scope>
    <source>
        <strain evidence="2 3">JCM 19585</strain>
    </source>
</reference>
<dbReference type="Pfam" id="PF24365">
    <property type="entry name" value="DUF7521"/>
    <property type="match status" value="1"/>
</dbReference>
<dbReference type="EMBL" id="BMPF01000001">
    <property type="protein sequence ID" value="GGL21126.1"/>
    <property type="molecule type" value="Genomic_DNA"/>
</dbReference>
<keyword evidence="1" id="KW-0812">Transmembrane</keyword>
<protein>
    <recommendedName>
        <fullName evidence="4">YapH protein</fullName>
    </recommendedName>
</protein>
<evidence type="ECO:0000313" key="2">
    <source>
        <dbReference type="EMBL" id="GGL21126.1"/>
    </source>
</evidence>
<dbReference type="Proteomes" id="UP000628840">
    <property type="component" value="Unassembled WGS sequence"/>
</dbReference>
<keyword evidence="3" id="KW-1185">Reference proteome</keyword>
<keyword evidence="1" id="KW-0472">Membrane</keyword>
<dbReference type="OrthoDB" id="170398at2157"/>
<proteinExistence type="predicted"/>
<keyword evidence="1" id="KW-1133">Transmembrane helix</keyword>